<comment type="pathway">
    <text evidence="2 8">Cofactor biosynthesis; biotin biosynthesis.</text>
</comment>
<evidence type="ECO:0000313" key="10">
    <source>
        <dbReference type="EMBL" id="MBK6974910.1"/>
    </source>
</evidence>
<dbReference type="GO" id="GO:0009102">
    <property type="term" value="P:biotin biosynthetic process"/>
    <property type="evidence" value="ECO:0007669"/>
    <property type="project" value="UniProtKB-UniRule"/>
</dbReference>
<dbReference type="HAMAP" id="MF_00835">
    <property type="entry name" value="BioC"/>
    <property type="match status" value="1"/>
</dbReference>
<name>A0A9D7E1M9_9PROT</name>
<protein>
    <recommendedName>
        <fullName evidence="3 8">Malonyl-[acyl-carrier protein] O-methyltransferase</fullName>
        <shortName evidence="8">Malonyl-ACP O-methyltransferase</shortName>
        <ecNumber evidence="3 8">2.1.1.197</ecNumber>
    </recommendedName>
    <alternativeName>
        <fullName evidence="8">Biotin synthesis protein BioC</fullName>
    </alternativeName>
</protein>
<dbReference type="InterPro" id="IPR029063">
    <property type="entry name" value="SAM-dependent_MTases_sf"/>
</dbReference>
<evidence type="ECO:0000313" key="11">
    <source>
        <dbReference type="Proteomes" id="UP000807785"/>
    </source>
</evidence>
<organism evidence="10 11">
    <name type="scientific">Candidatus Methylophosphatis roskildensis</name>
    <dbReference type="NCBI Taxonomy" id="2899263"/>
    <lineage>
        <taxon>Bacteria</taxon>
        <taxon>Pseudomonadati</taxon>
        <taxon>Pseudomonadota</taxon>
        <taxon>Betaproteobacteria</taxon>
        <taxon>Nitrosomonadales</taxon>
        <taxon>Sterolibacteriaceae</taxon>
        <taxon>Candidatus Methylophosphatis</taxon>
    </lineage>
</organism>
<evidence type="ECO:0000256" key="5">
    <source>
        <dbReference type="ARBA" id="ARBA00022679"/>
    </source>
</evidence>
<keyword evidence="7 8" id="KW-0093">Biotin biosynthesis</keyword>
<dbReference type="EC" id="2.1.1.197" evidence="3 8"/>
<comment type="similarity">
    <text evidence="8">Belongs to the methyltransferase superfamily.</text>
</comment>
<comment type="catalytic activity">
    <reaction evidence="1 8">
        <text>malonyl-[ACP] + S-adenosyl-L-methionine = malonyl-[ACP] methyl ester + S-adenosyl-L-homocysteine</text>
        <dbReference type="Rhea" id="RHEA:17105"/>
        <dbReference type="Rhea" id="RHEA-COMP:9623"/>
        <dbReference type="Rhea" id="RHEA-COMP:9954"/>
        <dbReference type="ChEBI" id="CHEBI:57856"/>
        <dbReference type="ChEBI" id="CHEBI:59789"/>
        <dbReference type="ChEBI" id="CHEBI:78449"/>
        <dbReference type="ChEBI" id="CHEBI:78845"/>
        <dbReference type="EC" id="2.1.1.197"/>
    </reaction>
</comment>
<evidence type="ECO:0000256" key="7">
    <source>
        <dbReference type="ARBA" id="ARBA00022756"/>
    </source>
</evidence>
<dbReference type="InterPro" id="IPR050602">
    <property type="entry name" value="Malonyl-ACP_OMT"/>
</dbReference>
<evidence type="ECO:0000256" key="8">
    <source>
        <dbReference type="HAMAP-Rule" id="MF_00835"/>
    </source>
</evidence>
<dbReference type="Gene3D" id="3.40.50.150">
    <property type="entry name" value="Vaccinia Virus protein VP39"/>
    <property type="match status" value="1"/>
</dbReference>
<keyword evidence="4 8" id="KW-0489">Methyltransferase</keyword>
<dbReference type="EMBL" id="JADJEV010000005">
    <property type="protein sequence ID" value="MBK6974910.1"/>
    <property type="molecule type" value="Genomic_DNA"/>
</dbReference>
<dbReference type="GO" id="GO:0032259">
    <property type="term" value="P:methylation"/>
    <property type="evidence" value="ECO:0007669"/>
    <property type="project" value="UniProtKB-KW"/>
</dbReference>
<evidence type="ECO:0000256" key="2">
    <source>
        <dbReference type="ARBA" id="ARBA00004746"/>
    </source>
</evidence>
<evidence type="ECO:0000259" key="9">
    <source>
        <dbReference type="Pfam" id="PF08241"/>
    </source>
</evidence>
<evidence type="ECO:0000256" key="6">
    <source>
        <dbReference type="ARBA" id="ARBA00022691"/>
    </source>
</evidence>
<dbReference type="InterPro" id="IPR013216">
    <property type="entry name" value="Methyltransf_11"/>
</dbReference>
<dbReference type="SUPFAM" id="SSF53335">
    <property type="entry name" value="S-adenosyl-L-methionine-dependent methyltransferases"/>
    <property type="match status" value="1"/>
</dbReference>
<dbReference type="Pfam" id="PF08241">
    <property type="entry name" value="Methyltransf_11"/>
    <property type="match status" value="1"/>
</dbReference>
<keyword evidence="6 8" id="KW-0949">S-adenosyl-L-methionine</keyword>
<feature type="domain" description="Methyltransferase type 11" evidence="9">
    <location>
        <begin position="55"/>
        <end position="146"/>
    </location>
</feature>
<comment type="function">
    <text evidence="8">Converts the free carboxyl group of a malonyl-thioester to its methyl ester by transfer of a methyl group from S-adenosyl-L-methionine (SAM). It allows to synthesize pimeloyl-ACP via the fatty acid synthetic pathway.</text>
</comment>
<dbReference type="PANTHER" id="PTHR13090:SF1">
    <property type="entry name" value="ARGININE-HYDROXYLASE NDUFAF5, MITOCHONDRIAL"/>
    <property type="match status" value="1"/>
</dbReference>
<evidence type="ECO:0000256" key="3">
    <source>
        <dbReference type="ARBA" id="ARBA00012327"/>
    </source>
</evidence>
<keyword evidence="5 8" id="KW-0808">Transferase</keyword>
<dbReference type="GO" id="GO:0102130">
    <property type="term" value="F:malonyl-CoA methyltransferase activity"/>
    <property type="evidence" value="ECO:0007669"/>
    <property type="project" value="UniProtKB-EC"/>
</dbReference>
<dbReference type="PANTHER" id="PTHR13090">
    <property type="entry name" value="ARGININE-HYDROXYLASE NDUFAF5, MITOCHONDRIAL"/>
    <property type="match status" value="1"/>
</dbReference>
<reference evidence="10" key="1">
    <citation type="submission" date="2020-10" db="EMBL/GenBank/DDBJ databases">
        <title>Connecting structure to function with the recovery of over 1000 high-quality activated sludge metagenome-assembled genomes encoding full-length rRNA genes using long-read sequencing.</title>
        <authorList>
            <person name="Singleton C.M."/>
            <person name="Petriglieri F."/>
            <person name="Kristensen J.M."/>
            <person name="Kirkegaard R.H."/>
            <person name="Michaelsen T.Y."/>
            <person name="Andersen M.H."/>
            <person name="Karst S.M."/>
            <person name="Dueholm M.S."/>
            <person name="Nielsen P.H."/>
            <person name="Albertsen M."/>
        </authorList>
    </citation>
    <scope>NUCLEOTIDE SEQUENCE</scope>
    <source>
        <strain evidence="10">Bjer_18-Q3-R1-45_BAT3C.347</strain>
    </source>
</reference>
<dbReference type="Proteomes" id="UP000807785">
    <property type="component" value="Unassembled WGS sequence"/>
</dbReference>
<accession>A0A9D7E1M9</accession>
<sequence>MKSSRSSEASVVALARSAFDRAATSYDAAAEFQCLICDRLVGLLPHEIEPALIADLGCGTGYTSRVLASRYLRAEILAIDFAPSMLDLARSRADAEHWIGADLQHLPLRANTVDLACSSLALQWCDPAQAFAEAARILRPGGVLAIASVGPGTLGELEHAFAGIDGHDHVIEFSDLASLEARVSAAGLRLTQALEEPLTLHRPNLHSIVRELKAIGANTVGPRRRRGMLSRAGWQAVEQRYESLRGAAGLPVTYAALYLIATRP</sequence>
<dbReference type="GO" id="GO:0010340">
    <property type="term" value="F:carboxyl-O-methyltransferase activity"/>
    <property type="evidence" value="ECO:0007669"/>
    <property type="project" value="UniProtKB-UniRule"/>
</dbReference>
<dbReference type="GO" id="GO:0008757">
    <property type="term" value="F:S-adenosylmethionine-dependent methyltransferase activity"/>
    <property type="evidence" value="ECO:0007669"/>
    <property type="project" value="InterPro"/>
</dbReference>
<proteinExistence type="inferred from homology"/>
<dbReference type="InterPro" id="IPR011814">
    <property type="entry name" value="BioC"/>
</dbReference>
<evidence type="ECO:0000256" key="1">
    <source>
        <dbReference type="ARBA" id="ARBA00000852"/>
    </source>
</evidence>
<dbReference type="NCBIfam" id="TIGR02072">
    <property type="entry name" value="BioC"/>
    <property type="match status" value="1"/>
</dbReference>
<comment type="caution">
    <text evidence="10">The sequence shown here is derived from an EMBL/GenBank/DDBJ whole genome shotgun (WGS) entry which is preliminary data.</text>
</comment>
<dbReference type="CDD" id="cd02440">
    <property type="entry name" value="AdoMet_MTases"/>
    <property type="match status" value="1"/>
</dbReference>
<evidence type="ECO:0000256" key="4">
    <source>
        <dbReference type="ARBA" id="ARBA00022603"/>
    </source>
</evidence>
<dbReference type="AlphaFoldDB" id="A0A9D7E1M9"/>
<gene>
    <name evidence="8 10" type="primary">bioC</name>
    <name evidence="10" type="ORF">IPH26_18925</name>
</gene>